<dbReference type="SUPFAM" id="SSF46565">
    <property type="entry name" value="Chaperone J-domain"/>
    <property type="match status" value="1"/>
</dbReference>
<sequence length="2162" mass="235860">MPGHRIDPPCGRVHIQFGLQSPGTDMESASMHLKHLATSAKDAVAEGGSIPGSRAKLWRRIREFNACIPYSGLPPNIEVPEVTLMALITMLPATPNLPPEAPPLPPPSPKAAATVIGFVGCLRRLLASRSAASHVMSFPAAVGRIMGLLRNGSEGVAAEAAGLVAVLIGGGPGDSNLLTDSKGEQHATIMHTKSVLFAHHGYVIILVNRLKPMSVSPLLSMTVVEVLEAMICEPHSETTQYTVFVELLRQVAGLKRRLFALFGHPAESVREAVAVIMRTIAEEDAIAAESMRDAALRDGALLRHLLHAFFLPAGERREVSRQLVALWADSYQPALDLLSRVLPPGLVAYLHTRSDGIATEDINQEGSLTSGRKRRLLQQRKGRIGRGLAPQEQPSPSVNTFEVGDLVRQTVAGAFKGTDGYQKSALDSNLGQTTTDQSSIAPTDDNSTGETPFPSVPQNDQSAVAGSADAPSVSLHEASEPNGPNLVDSDASIAGLQNTGLPAPAQVVVENTPVGSGRLLCNWPEFWKAFSLDHNRADLIWNERTRQELREALQAEVHKLDVEKERTEDIVPGGTAVEIMTGQDSVPQISWNYSEFSVSYPSLSKEVCVGQYYLRLLLETGSSGRAQDFPLRDPVAFFRALYHRFLCDADIGLTVDGTVPDEMGASDDWCDLGRLDGFGGGGGSSVRELCARAMAIVYEQHYKTIGPFEGTAHITVLLDRTDDRALRHRLLLLLKALMKVLSNVEACVLVGGCVLAVDLLTVVYEASERTSIPLQSNLIAATAFMEPLKEWLFFDKDGAQVGPVEKDAIRRFWSKKAIDWTTRCWASGMLEWKRLRDIRELRWVLAIRVPVLTPTQVGEAALSILHSMVSAHSDLDDAGEIVTPTPRVKRILSSPRCLPHIAQAMLSGEPSIVEGAAALLKAVVTRNPKAMIRLYSTGTFYFALAYPGSNLLSIAQLFSVTHVHQAFHGGEEAALSSSLPLAKRSVLGGLLPESLLYVLERSGPAAFAAAMVSDSDTPEIIWTHKMRAENLIRQVLQHLGDFPQKLSQHCHSLYEYAPMPPVTYPELRDEMWCHRYYLRNLCDEIRFRDWPIVEHVEFLQSLLAMWREELTRRPMDLSEEEACKILEISLEDVSSDDANKKCSFEGVEEISSISKQIENIDEEKLKRQYRKLAMKYHPDKNPEGREKFLAVQKAYERLQATMQGLQGPQPWRLLLLLKGQCILYRRYGYLLEPFKYAGYPMLLNAVTVDQDDNNFLSSDRAPLLVAASELIWLTCASSSLNGEELVRDGGIQLLAVLLSRCMCVVQPSTPASEPSAIIVTNVMRTFSVLSQFESARVEMLGFSGLVDDIVHGTELELVPAAVDSALQTIAHISVSSELQNALLKAGVLWYLLPLLLQYDSTADESDATESHGVGASVQIAKNLHAVRASQALSRLSGLCAGDNSTPYNDGAADALRALLTPKLSSMLKDQLPKDLLSRLNANLETPEIIWNSLTRAELLKYVDQQRESQGPDGSYDLKHSQVFVYEALSKELFVGNVYLRVYNDQPDFEISEPEAFCVALIEFISHQVRNRCATSLGSQDEVNDSGLSPEASKHPNETAHVSVNEQQETSENQSEVAAASLDEQKISDDSLEVSDGQVANKEKFDVFKNLQSGLISLKNLLTNNPGLASIFSTKDKLLPLFECFSVPVASESNIPQLCLSVLSLLTAYAPCLEAMVADGSSLLLLLQMLHSAPNCREGALHVLYSLASTPELAWAAAKHGGVVYILELLLPLQEEIPLQQRAAAASLLGKLVGQPMHGPRVAITLARFLPDGLVSAIRDGPGEAVVAALEMTTETPELVWTPAMAASLSAQIATMAADLYREQIKGRVVDWDVPEQASGQQEMRDEPQVGGIYVRLFLKDPKFPLRNPKRFLEGLLDQYLSSIAATHYDTQPFDPELPLLLSAALVSLLRVHPALADHVGYLGYVPKLVAAVAYEGRRETMASEEVNNGNYADKKYESDDGSAQPSQTPQERVRLSCLRVLHQLAASTTCAEAMAATSVGTPQVVPLLMKAIGWQGGSILALETLKRVVVAGNRARDALVAQGLKFASVFNCGVVWSAYKDQKHDLFLPSNAQSAAAGVAGLIENSSSRLTYALPAPPPQSALSRPPASTPYDSNGNQDHPS</sequence>
<dbReference type="Proteomes" id="UP000237347">
    <property type="component" value="Unassembled WGS sequence"/>
</dbReference>
<dbReference type="InterPro" id="IPR045802">
    <property type="entry name" value="GRV2/DNAJC13_N"/>
</dbReference>
<dbReference type="InterPro" id="IPR036869">
    <property type="entry name" value="J_dom_sf"/>
</dbReference>
<feature type="compositionally biased region" description="Polar residues" evidence="1">
    <location>
        <begin position="2001"/>
        <end position="2010"/>
    </location>
</feature>
<dbReference type="GO" id="GO:0007032">
    <property type="term" value="P:endosome organization"/>
    <property type="evidence" value="ECO:0007669"/>
    <property type="project" value="InterPro"/>
</dbReference>
<protein>
    <submittedName>
        <fullName evidence="3">Dnaj like protein subfamily c grv2</fullName>
    </submittedName>
</protein>
<dbReference type="Gene3D" id="1.25.10.10">
    <property type="entry name" value="Leucine-rich Repeat Variant"/>
    <property type="match status" value="2"/>
</dbReference>
<evidence type="ECO:0000259" key="2">
    <source>
        <dbReference type="PROSITE" id="PS50076"/>
    </source>
</evidence>
<feature type="region of interest" description="Disordered" evidence="1">
    <location>
        <begin position="1578"/>
        <end position="1618"/>
    </location>
</feature>
<dbReference type="InterPro" id="IPR044978">
    <property type="entry name" value="GRV2/DNAJC13"/>
</dbReference>
<feature type="region of interest" description="Disordered" evidence="1">
    <location>
        <begin position="419"/>
        <end position="491"/>
    </location>
</feature>
<dbReference type="GO" id="GO:0010008">
    <property type="term" value="C:endosome membrane"/>
    <property type="evidence" value="ECO:0007669"/>
    <property type="project" value="TreeGrafter"/>
</dbReference>
<keyword evidence="4" id="KW-1185">Reference proteome</keyword>
<dbReference type="Pfam" id="PF19432">
    <property type="entry name" value="RME-8_N"/>
    <property type="match status" value="2"/>
</dbReference>
<name>A0AAW0K3K8_QUESU</name>
<dbReference type="GO" id="GO:2000641">
    <property type="term" value="P:regulation of early endosome to late endosome transport"/>
    <property type="evidence" value="ECO:0007669"/>
    <property type="project" value="InterPro"/>
</dbReference>
<feature type="region of interest" description="Disordered" evidence="1">
    <location>
        <begin position="2131"/>
        <end position="2162"/>
    </location>
</feature>
<dbReference type="FunFam" id="1.25.10.10:FF:000180">
    <property type="entry name" value="DnaJ homolog subfamily C GRV2"/>
    <property type="match status" value="1"/>
</dbReference>
<feature type="compositionally biased region" description="Polar residues" evidence="1">
    <location>
        <begin position="2151"/>
        <end position="2162"/>
    </location>
</feature>
<dbReference type="Gene3D" id="1.10.287.110">
    <property type="entry name" value="DnaJ domain"/>
    <property type="match status" value="1"/>
</dbReference>
<feature type="region of interest" description="Disordered" evidence="1">
    <location>
        <begin position="1984"/>
        <end position="2010"/>
    </location>
</feature>
<dbReference type="SUPFAM" id="SSF48371">
    <property type="entry name" value="ARM repeat"/>
    <property type="match status" value="1"/>
</dbReference>
<accession>A0AAW0K3K8</accession>
<dbReference type="PANTHER" id="PTHR36983:SF2">
    <property type="entry name" value="DNAJ HOMOLOG SUBFAMILY C MEMBER 13"/>
    <property type="match status" value="1"/>
</dbReference>
<dbReference type="CDD" id="cd06257">
    <property type="entry name" value="DnaJ"/>
    <property type="match status" value="1"/>
</dbReference>
<dbReference type="Pfam" id="PF00226">
    <property type="entry name" value="DnaJ"/>
    <property type="match status" value="1"/>
</dbReference>
<comment type="caution">
    <text evidence="3">The sequence shown here is derived from an EMBL/GenBank/DDBJ whole genome shotgun (WGS) entry which is preliminary data.</text>
</comment>
<dbReference type="PANTHER" id="PTHR36983">
    <property type="entry name" value="DNAJ HOMOLOG SUBFAMILY C MEMBER 13"/>
    <property type="match status" value="1"/>
</dbReference>
<feature type="compositionally biased region" description="Low complexity" evidence="1">
    <location>
        <begin position="1602"/>
        <end position="1616"/>
    </location>
</feature>
<organism evidence="3 4">
    <name type="scientific">Quercus suber</name>
    <name type="common">Cork oak</name>
    <dbReference type="NCBI Taxonomy" id="58331"/>
    <lineage>
        <taxon>Eukaryota</taxon>
        <taxon>Viridiplantae</taxon>
        <taxon>Streptophyta</taxon>
        <taxon>Embryophyta</taxon>
        <taxon>Tracheophyta</taxon>
        <taxon>Spermatophyta</taxon>
        <taxon>Magnoliopsida</taxon>
        <taxon>eudicotyledons</taxon>
        <taxon>Gunneridae</taxon>
        <taxon>Pentapetalae</taxon>
        <taxon>rosids</taxon>
        <taxon>fabids</taxon>
        <taxon>Fagales</taxon>
        <taxon>Fagaceae</taxon>
        <taxon>Quercus</taxon>
    </lineage>
</organism>
<feature type="compositionally biased region" description="Polar residues" evidence="1">
    <location>
        <begin position="425"/>
        <end position="464"/>
    </location>
</feature>
<dbReference type="SMART" id="SM00271">
    <property type="entry name" value="DnaJ"/>
    <property type="match status" value="1"/>
</dbReference>
<dbReference type="GO" id="GO:0006898">
    <property type="term" value="P:receptor-mediated endocytosis"/>
    <property type="evidence" value="ECO:0007669"/>
    <property type="project" value="TreeGrafter"/>
</dbReference>
<feature type="region of interest" description="Disordered" evidence="1">
    <location>
        <begin position="382"/>
        <end position="401"/>
    </location>
</feature>
<gene>
    <name evidence="3" type="primary">GRV2_3</name>
    <name evidence="3" type="ORF">CFP56_026141</name>
</gene>
<dbReference type="EMBL" id="PKMF04000417">
    <property type="protein sequence ID" value="KAK7832881.1"/>
    <property type="molecule type" value="Genomic_DNA"/>
</dbReference>
<dbReference type="Pfam" id="PF14237">
    <property type="entry name" value="GYF_2"/>
    <property type="match status" value="1"/>
</dbReference>
<dbReference type="PROSITE" id="PS50076">
    <property type="entry name" value="DNAJ_2"/>
    <property type="match status" value="1"/>
</dbReference>
<dbReference type="InterPro" id="IPR025640">
    <property type="entry name" value="GYF_2"/>
</dbReference>
<evidence type="ECO:0000256" key="1">
    <source>
        <dbReference type="SAM" id="MobiDB-lite"/>
    </source>
</evidence>
<feature type="domain" description="J" evidence="2">
    <location>
        <begin position="1146"/>
        <end position="1228"/>
    </location>
</feature>
<reference evidence="3 4" key="1">
    <citation type="journal article" date="2018" name="Sci. Data">
        <title>The draft genome sequence of cork oak.</title>
        <authorList>
            <person name="Ramos A.M."/>
            <person name="Usie A."/>
            <person name="Barbosa P."/>
            <person name="Barros P.M."/>
            <person name="Capote T."/>
            <person name="Chaves I."/>
            <person name="Simoes F."/>
            <person name="Abreu I."/>
            <person name="Carrasquinho I."/>
            <person name="Faro C."/>
            <person name="Guimaraes J.B."/>
            <person name="Mendonca D."/>
            <person name="Nobrega F."/>
            <person name="Rodrigues L."/>
            <person name="Saibo N.J.M."/>
            <person name="Varela M.C."/>
            <person name="Egas C."/>
            <person name="Matos J."/>
            <person name="Miguel C.M."/>
            <person name="Oliveira M.M."/>
            <person name="Ricardo C.P."/>
            <person name="Goncalves S."/>
        </authorList>
    </citation>
    <scope>NUCLEOTIDE SEQUENCE [LARGE SCALE GENOMIC DNA]</scope>
    <source>
        <strain evidence="4">cv. HL8</strain>
    </source>
</reference>
<dbReference type="InterPro" id="IPR011989">
    <property type="entry name" value="ARM-like"/>
</dbReference>
<proteinExistence type="predicted"/>
<dbReference type="InterPro" id="IPR016024">
    <property type="entry name" value="ARM-type_fold"/>
</dbReference>
<dbReference type="InterPro" id="IPR001623">
    <property type="entry name" value="DnaJ_domain"/>
</dbReference>
<evidence type="ECO:0000313" key="3">
    <source>
        <dbReference type="EMBL" id="KAK7832881.1"/>
    </source>
</evidence>
<evidence type="ECO:0000313" key="4">
    <source>
        <dbReference type="Proteomes" id="UP000237347"/>
    </source>
</evidence>
<dbReference type="FunFam" id="1.10.287.110:FF:000030">
    <property type="entry name" value="DnaJ homolog subfamily C GRV2"/>
    <property type="match status" value="1"/>
</dbReference>